<reference evidence="17" key="1">
    <citation type="submission" date="2016-02" db="EMBL/GenBank/DDBJ databases">
        <title>The opsin repertoire of the Antarctic krill Euphausia superba.</title>
        <authorList>
            <person name="Biscontin A."/>
            <person name="Frigato E."/>
            <person name="Sales G."/>
            <person name="Mazzotta G."/>
            <person name="Teschke M."/>
            <person name="de Pitta' C."/>
            <person name="Jarman S."/>
            <person name="Meyer B."/>
            <person name="Costa R."/>
            <person name="Bertolucci C."/>
        </authorList>
    </citation>
    <scope>NUCLEOTIDE SEQUENCE</scope>
</reference>
<feature type="domain" description="G-protein coupled receptors family 1 profile" evidence="16">
    <location>
        <begin position="72"/>
        <end position="336"/>
    </location>
</feature>
<keyword evidence="10 15" id="KW-0472">Membrane</keyword>
<evidence type="ECO:0000256" key="6">
    <source>
        <dbReference type="ARBA" id="ARBA00022925"/>
    </source>
</evidence>
<comment type="caution">
    <text evidence="15">Lacks conserved residue(s) required for the propagation of feature annotation.</text>
</comment>
<keyword evidence="11" id="KW-1015">Disulfide bond</keyword>
<feature type="transmembrane region" description="Helical" evidence="15">
    <location>
        <begin position="173"/>
        <end position="194"/>
    </location>
</feature>
<evidence type="ECO:0000256" key="12">
    <source>
        <dbReference type="ARBA" id="ARBA00023170"/>
    </source>
</evidence>
<dbReference type="SUPFAM" id="SSF81321">
    <property type="entry name" value="Family A G protein-coupled receptor-like"/>
    <property type="match status" value="1"/>
</dbReference>
<evidence type="ECO:0000256" key="13">
    <source>
        <dbReference type="ARBA" id="ARBA00023224"/>
    </source>
</evidence>
<dbReference type="Pfam" id="PF00001">
    <property type="entry name" value="7tm_1"/>
    <property type="match status" value="1"/>
</dbReference>
<dbReference type="GO" id="GO:0007601">
    <property type="term" value="P:visual perception"/>
    <property type="evidence" value="ECO:0007669"/>
    <property type="project" value="UniProtKB-KW"/>
</dbReference>
<evidence type="ECO:0000256" key="3">
    <source>
        <dbReference type="ARBA" id="ARBA00022553"/>
    </source>
</evidence>
<evidence type="ECO:0000256" key="9">
    <source>
        <dbReference type="ARBA" id="ARBA00023040"/>
    </source>
</evidence>
<comment type="similarity">
    <text evidence="15">Belongs to the G-protein coupled receptor 1 family. Opsin subfamily.</text>
</comment>
<name>A0A142BLS8_EUPSU</name>
<dbReference type="PROSITE" id="PS00238">
    <property type="entry name" value="OPSIN"/>
    <property type="match status" value="1"/>
</dbReference>
<accession>A0A142BLS8</accession>
<keyword evidence="13 15" id="KW-0807">Transducer</keyword>
<dbReference type="GO" id="GO:0009881">
    <property type="term" value="F:photoreceptor activity"/>
    <property type="evidence" value="ECO:0007669"/>
    <property type="project" value="UniProtKB-KW"/>
</dbReference>
<keyword evidence="9 15" id="KW-0297">G-protein coupled receptor</keyword>
<keyword evidence="12 15" id="KW-0675">Receptor</keyword>
<feature type="transmembrane region" description="Helical" evidence="15">
    <location>
        <begin position="53"/>
        <end position="80"/>
    </location>
</feature>
<dbReference type="InterPro" id="IPR017452">
    <property type="entry name" value="GPCR_Rhodpsn_7TM"/>
</dbReference>
<protein>
    <submittedName>
        <fullName evidence="17">Opsin 3</fullName>
    </submittedName>
</protein>
<evidence type="ECO:0000256" key="8">
    <source>
        <dbReference type="ARBA" id="ARBA00022991"/>
    </source>
</evidence>
<keyword evidence="14" id="KW-0844">Vision</keyword>
<evidence type="ECO:0000256" key="2">
    <source>
        <dbReference type="ARBA" id="ARBA00022543"/>
    </source>
</evidence>
<dbReference type="InterPro" id="IPR027430">
    <property type="entry name" value="Retinal_BS"/>
</dbReference>
<keyword evidence="3" id="KW-0597">Phosphoprotein</keyword>
<dbReference type="InterPro" id="IPR001760">
    <property type="entry name" value="Opsin"/>
</dbReference>
<evidence type="ECO:0000256" key="1">
    <source>
        <dbReference type="ARBA" id="ARBA00004141"/>
    </source>
</evidence>
<dbReference type="PROSITE" id="PS50262">
    <property type="entry name" value="G_PROTEIN_RECEP_F1_2"/>
    <property type="match status" value="1"/>
</dbReference>
<keyword evidence="6 15" id="KW-0681">Retinal protein</keyword>
<evidence type="ECO:0000256" key="14">
    <source>
        <dbReference type="ARBA" id="ARBA00023305"/>
    </source>
</evidence>
<keyword evidence="7 15" id="KW-1133">Transmembrane helix</keyword>
<evidence type="ECO:0000256" key="7">
    <source>
        <dbReference type="ARBA" id="ARBA00022989"/>
    </source>
</evidence>
<keyword evidence="2 15" id="KW-0600">Photoreceptor protein</keyword>
<dbReference type="InterPro" id="IPR050125">
    <property type="entry name" value="GPCR_opsins"/>
</dbReference>
<dbReference type="GO" id="GO:0007602">
    <property type="term" value="P:phototransduction"/>
    <property type="evidence" value="ECO:0007669"/>
    <property type="project" value="UniProtKB-KW"/>
</dbReference>
<evidence type="ECO:0000256" key="5">
    <source>
        <dbReference type="ARBA" id="ARBA00022692"/>
    </source>
</evidence>
<dbReference type="Gene3D" id="1.20.1070.10">
    <property type="entry name" value="Rhodopsin 7-helix transmembrane proteins"/>
    <property type="match status" value="1"/>
</dbReference>
<feature type="transmembrane region" description="Helical" evidence="15">
    <location>
        <begin position="226"/>
        <end position="248"/>
    </location>
</feature>
<dbReference type="PRINTS" id="PR00237">
    <property type="entry name" value="GPCRRHODOPSN"/>
</dbReference>
<sequence>MANITGPQAMAYGGGQEFTFGYPEGTSIIDIQPDYMKAIIDPHWAKFPPVNPMWHYVLGLLYIFIVFFAVTGNFLVIWLFNKHAPLRTPSNFLVVNLALSDLIMMTTNCPFFIWNCFHGGVWSMSIEYCSVYAALGAVTGVCSIWTLACISADRFNIICNGFNGPKLTKGKASVMALWCWTLSCTIASLPFFGWGSYGPEGILTSCSFDYISQDIGTITYNLFMFIFNYCCPLLIIVGSYAMIVKAIFAHEEAMRAQAAKMNVKSLRSAEANEQRAEIRIAKTAIFNIALWIICWTPYAAITLQGCVGRFDHLKPLTTTLPALLAKSASCYNPFVYAIGHPRFRQAMTIHMPWFCVHENTPQADNQSAATATEEKA</sequence>
<dbReference type="PROSITE" id="PS00237">
    <property type="entry name" value="G_PROTEIN_RECEP_F1_1"/>
    <property type="match status" value="1"/>
</dbReference>
<dbReference type="EMBL" id="KU682721">
    <property type="protein sequence ID" value="AMP19649.1"/>
    <property type="molecule type" value="mRNA"/>
</dbReference>
<feature type="transmembrane region" description="Helical" evidence="15">
    <location>
        <begin position="92"/>
        <end position="113"/>
    </location>
</feature>
<dbReference type="GO" id="GO:0016020">
    <property type="term" value="C:membrane"/>
    <property type="evidence" value="ECO:0007669"/>
    <property type="project" value="UniProtKB-SubCell"/>
</dbReference>
<dbReference type="InterPro" id="IPR000276">
    <property type="entry name" value="GPCR_Rhodpsn"/>
</dbReference>
<keyword evidence="4 15" id="KW-0716">Sensory transduction</keyword>
<organism evidence="17">
    <name type="scientific">Euphausia superba</name>
    <name type="common">Antarctic krill</name>
    <dbReference type="NCBI Taxonomy" id="6819"/>
    <lineage>
        <taxon>Eukaryota</taxon>
        <taxon>Metazoa</taxon>
        <taxon>Ecdysozoa</taxon>
        <taxon>Arthropoda</taxon>
        <taxon>Crustacea</taxon>
        <taxon>Multicrustacea</taxon>
        <taxon>Malacostraca</taxon>
        <taxon>Eumalacostraca</taxon>
        <taxon>Eucarida</taxon>
        <taxon>Euphausiacea</taxon>
        <taxon>Euphausiidae</taxon>
        <taxon>Euphausia</taxon>
    </lineage>
</organism>
<dbReference type="PRINTS" id="PR00577">
    <property type="entry name" value="OPSINRH3RH4"/>
</dbReference>
<dbReference type="PANTHER" id="PTHR24240">
    <property type="entry name" value="OPSIN"/>
    <property type="match status" value="1"/>
</dbReference>
<evidence type="ECO:0000256" key="4">
    <source>
        <dbReference type="ARBA" id="ARBA00022606"/>
    </source>
</evidence>
<evidence type="ECO:0000259" key="16">
    <source>
        <dbReference type="PROSITE" id="PS50262"/>
    </source>
</evidence>
<dbReference type="AlphaFoldDB" id="A0A142BLS8"/>
<dbReference type="CDD" id="cd15079">
    <property type="entry name" value="7tmA_photoreceptors_insect"/>
    <property type="match status" value="1"/>
</dbReference>
<evidence type="ECO:0000256" key="10">
    <source>
        <dbReference type="ARBA" id="ARBA00023136"/>
    </source>
</evidence>
<comment type="subcellular location">
    <subcellularLocation>
        <location evidence="1 15">Membrane</location>
        <topology evidence="1 15">Multi-pass membrane protein</topology>
    </subcellularLocation>
</comment>
<keyword evidence="8 15" id="KW-0157">Chromophore</keyword>
<proteinExistence type="evidence at transcript level"/>
<keyword evidence="5 15" id="KW-0812">Transmembrane</keyword>
<dbReference type="FunFam" id="1.20.1070.10:FF:000044">
    <property type="entry name" value="Opsin, ultraviolet-sensitive"/>
    <property type="match status" value="1"/>
</dbReference>
<evidence type="ECO:0000313" key="17">
    <source>
        <dbReference type="EMBL" id="AMP19649.1"/>
    </source>
</evidence>
<evidence type="ECO:0000256" key="11">
    <source>
        <dbReference type="ARBA" id="ARBA00023157"/>
    </source>
</evidence>
<feature type="transmembrane region" description="Helical" evidence="15">
    <location>
        <begin position="133"/>
        <end position="152"/>
    </location>
</feature>
<evidence type="ECO:0000256" key="15">
    <source>
        <dbReference type="RuleBase" id="RU004951"/>
    </source>
</evidence>
<dbReference type="GO" id="GO:0004930">
    <property type="term" value="F:G protein-coupled receptor activity"/>
    <property type="evidence" value="ECO:0007669"/>
    <property type="project" value="UniProtKB-KW"/>
</dbReference>
<dbReference type="PRINTS" id="PR00238">
    <property type="entry name" value="OPSIN"/>
</dbReference>